<evidence type="ECO:0000313" key="5">
    <source>
        <dbReference type="Proteomes" id="UP000315060"/>
    </source>
</evidence>
<sequence length="362" mass="41714">MTRIEAVKQKAILEVAESLGYSFKRLSGQVYEHPEHDSFRIFADTNTFKWFSRDIQGDVIDFVQLITGVTFKEALSYLETGDFEQTKMVEETYQPFRYYLREEPFYQARIYLNDIRGLSDDTINAFGRQGLLAQAHYQTKIFQESVLVFKSYSHHGQLEGASLQGLVKNNERHDRDYLKKIMKGSHGYVGMSFDIGKPERLIFCESVIDMMSYYQLHQNQLSDVRLVSMEGLKLSVIAYQSLRLVAEEQGKLEFLDTVKPSRLTHYLHAIQETTTFFQTHPSLITLAIDNDGAGRDFCQKLSEKSLPIETDLPPLQELETKADWNDVVKSQKDLSLKDMIQSAKLQVIRSNPPPRKNTALEL</sequence>
<dbReference type="InterPro" id="IPR036977">
    <property type="entry name" value="DNA_primase_Znf_CHC2"/>
</dbReference>
<dbReference type="GO" id="GO:0008270">
    <property type="term" value="F:zinc ion binding"/>
    <property type="evidence" value="ECO:0007669"/>
    <property type="project" value="InterPro"/>
</dbReference>
<dbReference type="AlphaFoldDB" id="A0A064C2G4"/>
<dbReference type="Gene3D" id="3.90.580.10">
    <property type="entry name" value="Zinc finger, CHC2-type domain"/>
    <property type="match status" value="1"/>
</dbReference>
<dbReference type="GO" id="GO:0006260">
    <property type="term" value="P:DNA replication"/>
    <property type="evidence" value="ECO:0007669"/>
    <property type="project" value="InterPro"/>
</dbReference>
<proteinExistence type="predicted"/>
<dbReference type="GO" id="GO:0003899">
    <property type="term" value="F:DNA-directed RNA polymerase activity"/>
    <property type="evidence" value="ECO:0007669"/>
    <property type="project" value="InterPro"/>
</dbReference>
<evidence type="ECO:0000313" key="2">
    <source>
        <dbReference type="EMBL" id="CKJ28288.1"/>
    </source>
</evidence>
<dbReference type="EMBL" id="VMYC01000097">
    <property type="protein sequence ID" value="TVX69993.1"/>
    <property type="molecule type" value="Genomic_DNA"/>
</dbReference>
<dbReference type="GO" id="GO:0003677">
    <property type="term" value="F:DNA binding"/>
    <property type="evidence" value="ECO:0007669"/>
    <property type="project" value="InterPro"/>
</dbReference>
<gene>
    <name evidence="3" type="ORF">AZJ28_06145</name>
    <name evidence="2" type="ORF">ERS096071_01831</name>
</gene>
<dbReference type="SMART" id="SM00400">
    <property type="entry name" value="ZnF_CHCC"/>
    <property type="match status" value="1"/>
</dbReference>
<evidence type="ECO:0000313" key="3">
    <source>
        <dbReference type="EMBL" id="TVX69993.1"/>
    </source>
</evidence>
<dbReference type="InterPro" id="IPR002694">
    <property type="entry name" value="Znf_CHC2"/>
</dbReference>
<evidence type="ECO:0000259" key="1">
    <source>
        <dbReference type="SMART" id="SM00400"/>
    </source>
</evidence>
<name>A0A064C2G4_STREE</name>
<dbReference type="RefSeq" id="WP_016569765.1">
    <property type="nucleotide sequence ID" value="NZ_CMVP01000008.1"/>
</dbReference>
<dbReference type="Proteomes" id="UP000045541">
    <property type="component" value="Unassembled WGS sequence"/>
</dbReference>
<comment type="caution">
    <text evidence="3">The sequence shown here is derived from an EMBL/GenBank/DDBJ whole genome shotgun (WGS) entry which is preliminary data.</text>
</comment>
<dbReference type="EMBL" id="CMWB01000041">
    <property type="protein sequence ID" value="CKJ28288.1"/>
    <property type="molecule type" value="Genomic_DNA"/>
</dbReference>
<feature type="domain" description="Zinc finger CHC2-type" evidence="1">
    <location>
        <begin position="34"/>
        <end position="79"/>
    </location>
</feature>
<organism evidence="3 5">
    <name type="scientific">Streptococcus pneumoniae</name>
    <dbReference type="NCBI Taxonomy" id="1313"/>
    <lineage>
        <taxon>Bacteria</taxon>
        <taxon>Bacillati</taxon>
        <taxon>Bacillota</taxon>
        <taxon>Bacilli</taxon>
        <taxon>Lactobacillales</taxon>
        <taxon>Streptococcaceae</taxon>
        <taxon>Streptococcus</taxon>
    </lineage>
</organism>
<evidence type="ECO:0000313" key="4">
    <source>
        <dbReference type="Proteomes" id="UP000045541"/>
    </source>
</evidence>
<dbReference type="Gene3D" id="3.40.1360.10">
    <property type="match status" value="1"/>
</dbReference>
<protein>
    <submittedName>
        <fullName evidence="3">DNA primase</fullName>
    </submittedName>
</protein>
<reference evidence="2 4" key="1">
    <citation type="submission" date="2015-03" db="EMBL/GenBank/DDBJ databases">
        <authorList>
            <consortium name="Pathogen Informatics"/>
            <person name="Murphy D."/>
        </authorList>
    </citation>
    <scope>NUCLEOTIDE SEQUENCE [LARGE SCALE GENOMIC DNA]</scope>
    <source>
        <strain evidence="2 4">0310</strain>
    </source>
</reference>
<dbReference type="Proteomes" id="UP000315060">
    <property type="component" value="Unassembled WGS sequence"/>
</dbReference>
<reference evidence="3 5" key="2">
    <citation type="submission" date="2019-07" db="EMBL/GenBank/DDBJ databases">
        <authorList>
            <person name="Mohale T."/>
        </authorList>
    </citation>
    <scope>NUCLEOTIDE SEQUENCE [LARGE SCALE GENOMIC DNA]</scope>
    <source>
        <strain evidence="3 5">NTPn 59</strain>
    </source>
</reference>
<dbReference type="SUPFAM" id="SSF57783">
    <property type="entry name" value="Zinc beta-ribbon"/>
    <property type="match status" value="1"/>
</dbReference>
<accession>A0A064C2G4</accession>